<keyword evidence="2" id="KW-0479">Metal-binding</keyword>
<comment type="similarity">
    <text evidence="6">Belongs to the peptidase M48 family.</text>
</comment>
<dbReference type="RefSeq" id="WP_212772298.1">
    <property type="nucleotide sequence ID" value="NZ_AP024601.1"/>
</dbReference>
<keyword evidence="7" id="KW-1133">Transmembrane helix</keyword>
<feature type="domain" description="Peptidase M48" evidence="8">
    <location>
        <begin position="112"/>
        <end position="181"/>
    </location>
</feature>
<evidence type="ECO:0000256" key="1">
    <source>
        <dbReference type="ARBA" id="ARBA00022670"/>
    </source>
</evidence>
<keyword evidence="7" id="KW-0472">Membrane</keyword>
<protein>
    <recommendedName>
        <fullName evidence="8">Peptidase M48 domain-containing protein</fullName>
    </recommendedName>
</protein>
<dbReference type="AlphaFoldDB" id="A0A8D5UEZ5"/>
<dbReference type="InterPro" id="IPR001915">
    <property type="entry name" value="Peptidase_M48"/>
</dbReference>
<gene>
    <name evidence="9" type="ORF">JIR001_16570</name>
</gene>
<evidence type="ECO:0000256" key="3">
    <source>
        <dbReference type="ARBA" id="ARBA00022801"/>
    </source>
</evidence>
<evidence type="ECO:0000259" key="8">
    <source>
        <dbReference type="Pfam" id="PF01435"/>
    </source>
</evidence>
<feature type="transmembrane region" description="Helical" evidence="7">
    <location>
        <begin position="259"/>
        <end position="277"/>
    </location>
</feature>
<evidence type="ECO:0000256" key="4">
    <source>
        <dbReference type="ARBA" id="ARBA00022833"/>
    </source>
</evidence>
<dbReference type="Pfam" id="PF01435">
    <property type="entry name" value="Peptidase_M48"/>
    <property type="match status" value="1"/>
</dbReference>
<sequence length="295" mass="33213">MTKNAFASLLQISTVVGTTLLTVWVLSTDAVIRTAIDWVHRCCGVIFRSGQIPEIYYLFTSLFVVWVFLFIWRVRTMVRQTRLFLDTLLPLKVNHPVHPVLVFFQQKYGVPVIVFDHTRPLAFSYGWKRPNIGISTGLIQLLSPLELEAVLEHEYHHCLARDPLKMLFAAGAATAFFFLPVVYRLCQRYCLEKEIEADRRAAEKVGAKAVAAALYKITAFSSGGLSVIPRFDQEGQNVLRVKALLSGKPDFPKISIADWMWSGISLLLLAAVMADLISAMSVGPFMHICLLPLTW</sequence>
<dbReference type="PANTHER" id="PTHR34978">
    <property type="entry name" value="POSSIBLE SENSOR-TRANSDUCER PROTEIN BLAR"/>
    <property type="match status" value="1"/>
</dbReference>
<keyword evidence="1 6" id="KW-0645">Protease</keyword>
<dbReference type="GO" id="GO:0046872">
    <property type="term" value="F:metal ion binding"/>
    <property type="evidence" value="ECO:0007669"/>
    <property type="project" value="UniProtKB-KW"/>
</dbReference>
<evidence type="ECO:0000256" key="6">
    <source>
        <dbReference type="RuleBase" id="RU003983"/>
    </source>
</evidence>
<proteinExistence type="inferred from homology"/>
<dbReference type="Gene3D" id="3.30.2010.10">
    <property type="entry name" value="Metalloproteases ('zincins'), catalytic domain"/>
    <property type="match status" value="1"/>
</dbReference>
<keyword evidence="10" id="KW-1185">Reference proteome</keyword>
<dbReference type="GO" id="GO:0006508">
    <property type="term" value="P:proteolysis"/>
    <property type="evidence" value="ECO:0007669"/>
    <property type="project" value="UniProtKB-KW"/>
</dbReference>
<accession>A0A8D5UEZ5</accession>
<dbReference type="InterPro" id="IPR052173">
    <property type="entry name" value="Beta-lactam_resp_regulator"/>
</dbReference>
<dbReference type="CDD" id="cd07326">
    <property type="entry name" value="M56_BlaR1_MecR1_like"/>
    <property type="match status" value="1"/>
</dbReference>
<evidence type="ECO:0000313" key="10">
    <source>
        <dbReference type="Proteomes" id="UP000677436"/>
    </source>
</evidence>
<dbReference type="GO" id="GO:0004222">
    <property type="term" value="F:metalloendopeptidase activity"/>
    <property type="evidence" value="ECO:0007669"/>
    <property type="project" value="InterPro"/>
</dbReference>
<dbReference type="Proteomes" id="UP000677436">
    <property type="component" value="Chromosome"/>
</dbReference>
<evidence type="ECO:0000256" key="2">
    <source>
        <dbReference type="ARBA" id="ARBA00022723"/>
    </source>
</evidence>
<reference evidence="9" key="1">
    <citation type="journal article" date="2013" name="Int. J. Syst. Evol. Microbiol.">
        <title>Polycladomyces abyssicola gen. nov., sp. nov., a thermophilic filamentous bacterium isolated from hemipelagic sediment.</title>
        <authorList>
            <person name="Tsubouchi T."/>
            <person name="Shimane Y."/>
            <person name="Mori K."/>
            <person name="Usui K."/>
            <person name="Hiraki T."/>
            <person name="Tame A."/>
            <person name="Uematsu K."/>
            <person name="Maruyama T."/>
            <person name="Hatada Y."/>
        </authorList>
    </citation>
    <scope>NUCLEOTIDE SEQUENCE</scope>
    <source>
        <strain evidence="9">JIR-001</strain>
    </source>
</reference>
<dbReference type="PANTHER" id="PTHR34978:SF3">
    <property type="entry name" value="SLR0241 PROTEIN"/>
    <property type="match status" value="1"/>
</dbReference>
<comment type="cofactor">
    <cofactor evidence="6">
        <name>Zn(2+)</name>
        <dbReference type="ChEBI" id="CHEBI:29105"/>
    </cofactor>
    <text evidence="6">Binds 1 zinc ion per subunit.</text>
</comment>
<evidence type="ECO:0000256" key="5">
    <source>
        <dbReference type="ARBA" id="ARBA00023049"/>
    </source>
</evidence>
<keyword evidence="5 6" id="KW-0482">Metalloprotease</keyword>
<dbReference type="EMBL" id="AP024601">
    <property type="protein sequence ID" value="BCU81874.1"/>
    <property type="molecule type" value="Genomic_DNA"/>
</dbReference>
<name>A0A8D5UEZ5_9BACL</name>
<evidence type="ECO:0000313" key="9">
    <source>
        <dbReference type="EMBL" id="BCU81874.1"/>
    </source>
</evidence>
<keyword evidence="4 6" id="KW-0862">Zinc</keyword>
<evidence type="ECO:0000256" key="7">
    <source>
        <dbReference type="SAM" id="Phobius"/>
    </source>
</evidence>
<feature type="transmembrane region" description="Helical" evidence="7">
    <location>
        <begin position="55"/>
        <end position="72"/>
    </location>
</feature>
<organism evidence="9 10">
    <name type="scientific">Polycladomyces abyssicola</name>
    <dbReference type="NCBI Taxonomy" id="1125966"/>
    <lineage>
        <taxon>Bacteria</taxon>
        <taxon>Bacillati</taxon>
        <taxon>Bacillota</taxon>
        <taxon>Bacilli</taxon>
        <taxon>Bacillales</taxon>
        <taxon>Thermoactinomycetaceae</taxon>
        <taxon>Polycladomyces</taxon>
    </lineage>
</organism>
<reference evidence="9" key="2">
    <citation type="journal article" date="2021" name="Microbiol. Resour. Announc.">
        <title>Complete Genome Sequence of Polycladomyces abyssicola JIR-001T, Isolated from Hemipelagic Sediment in Deep Seawater.</title>
        <authorList>
            <person name="Tsubouchi T."/>
            <person name="Kaneko Y."/>
        </authorList>
    </citation>
    <scope>NUCLEOTIDE SEQUENCE</scope>
    <source>
        <strain evidence="9">JIR-001</strain>
    </source>
</reference>
<keyword evidence="7" id="KW-0812">Transmembrane</keyword>
<dbReference type="KEGG" id="pabs:JIR001_16570"/>
<keyword evidence="3 6" id="KW-0378">Hydrolase</keyword>